<reference evidence="7 8" key="1">
    <citation type="journal article" date="2019" name="Sci. Rep.">
        <title>Comparative genomics of chytrid fungi reveal insights into the obligate biotrophic and pathogenic lifestyle of Synchytrium endobioticum.</title>
        <authorList>
            <person name="van de Vossenberg B.T.L.H."/>
            <person name="Warris S."/>
            <person name="Nguyen H.D.T."/>
            <person name="van Gent-Pelzer M.P.E."/>
            <person name="Joly D.L."/>
            <person name="van de Geest H.C."/>
            <person name="Bonants P.J.M."/>
            <person name="Smith D.S."/>
            <person name="Levesque C.A."/>
            <person name="van der Lee T.A.J."/>
        </authorList>
    </citation>
    <scope>NUCLEOTIDE SEQUENCE [LARGE SCALE GENOMIC DNA]</scope>
    <source>
        <strain evidence="7 8">CBS 675.73</strain>
    </source>
</reference>
<dbReference type="GO" id="GO:0016020">
    <property type="term" value="C:membrane"/>
    <property type="evidence" value="ECO:0007669"/>
    <property type="project" value="UniProtKB-SubCell"/>
</dbReference>
<name>A0A507FFV3_9FUNG</name>
<dbReference type="STRING" id="246404.A0A507FFV3"/>
<dbReference type="InterPro" id="IPR007074">
    <property type="entry name" value="LicD/FKTN/FKRP_NTP_transf"/>
</dbReference>
<proteinExistence type="predicted"/>
<accession>A0A507FFV3</accession>
<feature type="domain" description="LicD/FKTN/FKRP nucleotidyltransferase" evidence="6">
    <location>
        <begin position="153"/>
        <end position="244"/>
    </location>
</feature>
<dbReference type="Pfam" id="PF04991">
    <property type="entry name" value="LicD"/>
    <property type="match status" value="1"/>
</dbReference>
<dbReference type="Proteomes" id="UP000320333">
    <property type="component" value="Unassembled WGS sequence"/>
</dbReference>
<dbReference type="PANTHER" id="PTHR15407">
    <property type="entry name" value="FUKUTIN-RELATED"/>
    <property type="match status" value="1"/>
</dbReference>
<gene>
    <name evidence="7" type="ORF">CcCBS67573_g04553</name>
</gene>
<feature type="signal peptide" evidence="5">
    <location>
        <begin position="1"/>
        <end position="27"/>
    </location>
</feature>
<keyword evidence="5" id="KW-0732">Signal</keyword>
<evidence type="ECO:0000256" key="2">
    <source>
        <dbReference type="ARBA" id="ARBA00022692"/>
    </source>
</evidence>
<keyword evidence="8" id="KW-1185">Reference proteome</keyword>
<evidence type="ECO:0000256" key="4">
    <source>
        <dbReference type="ARBA" id="ARBA00023136"/>
    </source>
</evidence>
<feature type="chain" id="PRO_5021317208" description="LicD/FKTN/FKRP nucleotidyltransferase domain-containing protein" evidence="5">
    <location>
        <begin position="28"/>
        <end position="321"/>
    </location>
</feature>
<protein>
    <recommendedName>
        <fullName evidence="6">LicD/FKTN/FKRP nucleotidyltransferase domain-containing protein</fullName>
    </recommendedName>
</protein>
<comment type="caution">
    <text evidence="7">The sequence shown here is derived from an EMBL/GenBank/DDBJ whole genome shotgun (WGS) entry which is preliminary data.</text>
</comment>
<sequence>MIRSHAFNAVLICALILVLATLQLLHTGNPTTLQYSHALVDAPIRYQADEVVEAIVTSAKDTGGSIQIPSSHFSLLQDHPFTSDMQHSALLDRKYFREAGSDQKRDFRYAQLTRSSSSIISAIKSHFKPDHDLATVQASLVQILQAWSTFTMRNEIVWWISHGALLGWAWNGKLLPWDTDLDIQMSMQQLVELVAYNGTMLEGRFLIDVNPSLFVRGRQRNNVIDARVVDTETGYFMDITGLADLAGDEEGVTCKSPHRYSYQDISPLKETELEGVRVWRPNESMRVLNAEYGTKALTKTIYRPSIWGRVYEWEAKANAWL</sequence>
<evidence type="ECO:0000313" key="7">
    <source>
        <dbReference type="EMBL" id="TPX74178.1"/>
    </source>
</evidence>
<keyword evidence="3" id="KW-1133">Transmembrane helix</keyword>
<evidence type="ECO:0000256" key="1">
    <source>
        <dbReference type="ARBA" id="ARBA00004167"/>
    </source>
</evidence>
<keyword evidence="4" id="KW-0472">Membrane</keyword>
<evidence type="ECO:0000259" key="6">
    <source>
        <dbReference type="Pfam" id="PF04991"/>
    </source>
</evidence>
<dbReference type="InterPro" id="IPR009644">
    <property type="entry name" value="FKTN/MNN4/W02B3.4-1"/>
</dbReference>
<organism evidence="7 8">
    <name type="scientific">Chytriomyces confervae</name>
    <dbReference type="NCBI Taxonomy" id="246404"/>
    <lineage>
        <taxon>Eukaryota</taxon>
        <taxon>Fungi</taxon>
        <taxon>Fungi incertae sedis</taxon>
        <taxon>Chytridiomycota</taxon>
        <taxon>Chytridiomycota incertae sedis</taxon>
        <taxon>Chytridiomycetes</taxon>
        <taxon>Chytridiales</taxon>
        <taxon>Chytriomycetaceae</taxon>
        <taxon>Chytriomyces</taxon>
    </lineage>
</organism>
<evidence type="ECO:0000256" key="5">
    <source>
        <dbReference type="SAM" id="SignalP"/>
    </source>
</evidence>
<dbReference type="PANTHER" id="PTHR15407:SF28">
    <property type="entry name" value="RIBITOL-5-PHOSPHATE TRANSFERASE FKTN"/>
    <property type="match status" value="1"/>
</dbReference>
<evidence type="ECO:0000313" key="8">
    <source>
        <dbReference type="Proteomes" id="UP000320333"/>
    </source>
</evidence>
<dbReference type="OrthoDB" id="2120817at2759"/>
<dbReference type="EMBL" id="QEAP01000140">
    <property type="protein sequence ID" value="TPX74178.1"/>
    <property type="molecule type" value="Genomic_DNA"/>
</dbReference>
<dbReference type="AlphaFoldDB" id="A0A507FFV3"/>
<evidence type="ECO:0000256" key="3">
    <source>
        <dbReference type="ARBA" id="ARBA00022989"/>
    </source>
</evidence>
<keyword evidence="2" id="KW-0812">Transmembrane</keyword>
<comment type="subcellular location">
    <subcellularLocation>
        <location evidence="1">Membrane</location>
        <topology evidence="1">Single-pass membrane protein</topology>
    </subcellularLocation>
</comment>
<dbReference type="GO" id="GO:0009100">
    <property type="term" value="P:glycoprotein metabolic process"/>
    <property type="evidence" value="ECO:0007669"/>
    <property type="project" value="UniProtKB-ARBA"/>
</dbReference>